<feature type="domain" description="Thioredoxin" evidence="1">
    <location>
        <begin position="7"/>
        <end position="85"/>
    </location>
</feature>
<comment type="caution">
    <text evidence="2">The sequence shown here is derived from an EMBL/GenBank/DDBJ whole genome shotgun (WGS) entry which is preliminary data.</text>
</comment>
<dbReference type="RefSeq" id="WP_053995039.1">
    <property type="nucleotide sequence ID" value="NZ_CP065643.1"/>
</dbReference>
<dbReference type="STRING" id="33935.ADM90_10855"/>
<evidence type="ECO:0000313" key="3">
    <source>
        <dbReference type="Proteomes" id="UP000037977"/>
    </source>
</evidence>
<evidence type="ECO:0000313" key="2">
    <source>
        <dbReference type="EMBL" id="KOY82138.1"/>
    </source>
</evidence>
<dbReference type="Gene3D" id="3.40.30.10">
    <property type="entry name" value="Glutaredoxin"/>
    <property type="match status" value="1"/>
</dbReference>
<gene>
    <name evidence="2" type="ORF">ADM90_10855</name>
</gene>
<organism evidence="2 3">
    <name type="scientific">Lysinibacillus macroides</name>
    <dbReference type="NCBI Taxonomy" id="33935"/>
    <lineage>
        <taxon>Bacteria</taxon>
        <taxon>Bacillati</taxon>
        <taxon>Bacillota</taxon>
        <taxon>Bacilli</taxon>
        <taxon>Bacillales</taxon>
        <taxon>Bacillaceae</taxon>
        <taxon>Lysinibacillus</taxon>
    </lineage>
</organism>
<dbReference type="Proteomes" id="UP000037977">
    <property type="component" value="Unassembled WGS sequence"/>
</dbReference>
<dbReference type="EMBL" id="LGCI01000006">
    <property type="protein sequence ID" value="KOY82138.1"/>
    <property type="molecule type" value="Genomic_DNA"/>
</dbReference>
<evidence type="ECO:0000259" key="1">
    <source>
        <dbReference type="Pfam" id="PF00085"/>
    </source>
</evidence>
<name>A0A0M9DIJ5_9BACI</name>
<dbReference type="SUPFAM" id="SSF52833">
    <property type="entry name" value="Thioredoxin-like"/>
    <property type="match status" value="1"/>
</dbReference>
<dbReference type="InterPro" id="IPR036249">
    <property type="entry name" value="Thioredoxin-like_sf"/>
</dbReference>
<dbReference type="OrthoDB" id="5784238at2"/>
<keyword evidence="3" id="KW-1185">Reference proteome</keyword>
<dbReference type="Pfam" id="PF00085">
    <property type="entry name" value="Thioredoxin"/>
    <property type="match status" value="1"/>
</dbReference>
<dbReference type="AlphaFoldDB" id="A0A0M9DIJ5"/>
<proteinExistence type="predicted"/>
<dbReference type="InterPro" id="IPR013766">
    <property type="entry name" value="Thioredoxin_domain"/>
</dbReference>
<dbReference type="PATRIC" id="fig|33935.3.peg.4078"/>
<sequence length="103" mass="11568">MEEWSIKQWEAAVQSGEQAAFYLYTPICGTCAVASKMMLIVEQLVPQLQLGKANINFVEQIAREHQIESVPCLLVCNGGKVTNKIYAFQSVPFLYELLKKAID</sequence>
<protein>
    <submittedName>
        <fullName evidence="2">Thioredoxin</fullName>
    </submittedName>
</protein>
<reference evidence="2 3" key="1">
    <citation type="submission" date="2015-07" db="EMBL/GenBank/DDBJ databases">
        <title>Genome sequencing project for genomic taxonomy and phylogenomics of Bacillus-like bacteria.</title>
        <authorList>
            <person name="Liu B."/>
            <person name="Wang J."/>
            <person name="Zhu Y."/>
            <person name="Liu G."/>
            <person name="Chen Q."/>
            <person name="Chen Z."/>
            <person name="Che J."/>
            <person name="Ge C."/>
            <person name="Shi H."/>
            <person name="Pan Z."/>
            <person name="Liu X."/>
        </authorList>
    </citation>
    <scope>NUCLEOTIDE SEQUENCE [LARGE SCALE GENOMIC DNA]</scope>
    <source>
        <strain evidence="2 3">DSM 54</strain>
    </source>
</reference>
<dbReference type="CDD" id="cd02947">
    <property type="entry name" value="TRX_family"/>
    <property type="match status" value="1"/>
</dbReference>
<accession>A0A0M9DIJ5</accession>